<name>A0A8W7PJM6_ANOCL</name>
<reference evidence="2" key="1">
    <citation type="submission" date="2022-08" db="UniProtKB">
        <authorList>
            <consortium name="EnsemblMetazoa"/>
        </authorList>
    </citation>
    <scope>IDENTIFICATION</scope>
</reference>
<sequence>MELEWRRMSKSILASFSTPVVYLECLMLRNDSSRSSIVMAGVPSSKPPFCAVTPLNPFGSCDPPAAVPFACALLLAAARTALIISLFFITFRIRWTDALRHTSFRSEPEYPFVLRASCRILCRCSSFGSPMWNWAGMRRRMALSRSCGRLVAPITMIVESDSVFSPSHSIMNCVFIMAVASWSDELRARRNESISSIKMMQG</sequence>
<feature type="transmembrane region" description="Helical" evidence="1">
    <location>
        <begin position="65"/>
        <end position="91"/>
    </location>
</feature>
<dbReference type="EnsemblMetazoa" id="ACOM032624-RA">
    <property type="protein sequence ID" value="ACOM032624-PA.1"/>
    <property type="gene ID" value="ACOM032624"/>
</dbReference>
<organism evidence="2">
    <name type="scientific">Anopheles coluzzii</name>
    <name type="common">African malaria mosquito</name>
    <dbReference type="NCBI Taxonomy" id="1518534"/>
    <lineage>
        <taxon>Eukaryota</taxon>
        <taxon>Metazoa</taxon>
        <taxon>Ecdysozoa</taxon>
        <taxon>Arthropoda</taxon>
        <taxon>Hexapoda</taxon>
        <taxon>Insecta</taxon>
        <taxon>Pterygota</taxon>
        <taxon>Neoptera</taxon>
        <taxon>Endopterygota</taxon>
        <taxon>Diptera</taxon>
        <taxon>Nematocera</taxon>
        <taxon>Culicoidea</taxon>
        <taxon>Culicidae</taxon>
        <taxon>Anophelinae</taxon>
        <taxon>Anopheles</taxon>
    </lineage>
</organism>
<dbReference type="AlphaFoldDB" id="A0A8W7PJM6"/>
<keyword evidence="1" id="KW-1133">Transmembrane helix</keyword>
<accession>A0A8W7PJM6</accession>
<keyword evidence="1" id="KW-0812">Transmembrane</keyword>
<dbReference type="Proteomes" id="UP000075882">
    <property type="component" value="Unassembled WGS sequence"/>
</dbReference>
<keyword evidence="1" id="KW-0472">Membrane</keyword>
<protein>
    <submittedName>
        <fullName evidence="2">Uncharacterized protein</fullName>
    </submittedName>
</protein>
<evidence type="ECO:0000313" key="2">
    <source>
        <dbReference type="EnsemblMetazoa" id="ACOM032624-PA.1"/>
    </source>
</evidence>
<proteinExistence type="predicted"/>
<evidence type="ECO:0000256" key="1">
    <source>
        <dbReference type="SAM" id="Phobius"/>
    </source>
</evidence>